<keyword evidence="8 10" id="KW-1133">Transmembrane helix</keyword>
<comment type="caution">
    <text evidence="11">The sequence shown here is derived from an EMBL/GenBank/DDBJ whole genome shotgun (WGS) entry which is preliminary data.</text>
</comment>
<feature type="transmembrane region" description="Helical" evidence="10">
    <location>
        <begin position="115"/>
        <end position="134"/>
    </location>
</feature>
<feature type="transmembrane region" description="Helical" evidence="10">
    <location>
        <begin position="52"/>
        <end position="71"/>
    </location>
</feature>
<comment type="function">
    <text evidence="1">Required for nicotinamide riboside transport across the inner membrane.</text>
</comment>
<evidence type="ECO:0000256" key="9">
    <source>
        <dbReference type="ARBA" id="ARBA00023136"/>
    </source>
</evidence>
<dbReference type="NCBIfam" id="TIGR01528">
    <property type="entry name" value="NMN_trans_PnuC"/>
    <property type="match status" value="1"/>
</dbReference>
<comment type="subcellular location">
    <subcellularLocation>
        <location evidence="2">Cell membrane</location>
        <topology evidence="2">Multi-pass membrane protein</topology>
    </subcellularLocation>
</comment>
<reference evidence="11" key="1">
    <citation type="submission" date="2021-11" db="EMBL/GenBank/DDBJ databases">
        <title>BS-T2-15 a new species belonging to the Comamonadaceae family isolated from the soil of a French oak forest.</title>
        <authorList>
            <person name="Mieszkin S."/>
            <person name="Alain K."/>
        </authorList>
    </citation>
    <scope>NUCLEOTIDE SEQUENCE</scope>
    <source>
        <strain evidence="11">BS-T2-15</strain>
    </source>
</reference>
<evidence type="ECO:0000256" key="2">
    <source>
        <dbReference type="ARBA" id="ARBA00004651"/>
    </source>
</evidence>
<proteinExistence type="inferred from homology"/>
<evidence type="ECO:0000256" key="3">
    <source>
        <dbReference type="ARBA" id="ARBA00006669"/>
    </source>
</evidence>
<gene>
    <name evidence="11" type="primary">pnuC</name>
    <name evidence="11" type="ORF">LPC04_25530</name>
</gene>
<comment type="similarity">
    <text evidence="3">Belongs to the nicotinamide ribonucleoside (NR) uptake permease (TC 4.B.1) family.</text>
</comment>
<feature type="transmembrane region" description="Helical" evidence="10">
    <location>
        <begin position="190"/>
        <end position="207"/>
    </location>
</feature>
<evidence type="ECO:0000256" key="10">
    <source>
        <dbReference type="SAM" id="Phobius"/>
    </source>
</evidence>
<evidence type="ECO:0000256" key="1">
    <source>
        <dbReference type="ARBA" id="ARBA00002672"/>
    </source>
</evidence>
<feature type="transmembrane region" description="Helical" evidence="10">
    <location>
        <begin position="77"/>
        <end position="95"/>
    </location>
</feature>
<evidence type="ECO:0000256" key="7">
    <source>
        <dbReference type="ARBA" id="ARBA00022692"/>
    </source>
</evidence>
<evidence type="ECO:0000313" key="12">
    <source>
        <dbReference type="Proteomes" id="UP001139353"/>
    </source>
</evidence>
<dbReference type="GO" id="GO:0005886">
    <property type="term" value="C:plasma membrane"/>
    <property type="evidence" value="ECO:0007669"/>
    <property type="project" value="UniProtKB-SubCell"/>
</dbReference>
<evidence type="ECO:0000256" key="4">
    <source>
        <dbReference type="ARBA" id="ARBA00017522"/>
    </source>
</evidence>
<keyword evidence="6" id="KW-1003">Cell membrane</keyword>
<dbReference type="Proteomes" id="UP001139353">
    <property type="component" value="Unassembled WGS sequence"/>
</dbReference>
<feature type="transmembrane region" description="Helical" evidence="10">
    <location>
        <begin position="23"/>
        <end position="45"/>
    </location>
</feature>
<dbReference type="EMBL" id="JAJLJH010000012">
    <property type="protein sequence ID" value="MCK9689091.1"/>
    <property type="molecule type" value="Genomic_DNA"/>
</dbReference>
<protein>
    <recommendedName>
        <fullName evidence="4">Nicotinamide riboside transporter PnuC</fullName>
    </recommendedName>
</protein>
<evidence type="ECO:0000256" key="8">
    <source>
        <dbReference type="ARBA" id="ARBA00022989"/>
    </source>
</evidence>
<keyword evidence="7 10" id="KW-0812">Transmembrane</keyword>
<name>A0A9X1YT05_9BURK</name>
<dbReference type="AlphaFoldDB" id="A0A9X1YT05"/>
<dbReference type="InterPro" id="IPR006419">
    <property type="entry name" value="NMN_transpt_PnuC"/>
</dbReference>
<organism evidence="11 12">
    <name type="scientific">Scleromatobacter humisilvae</name>
    <dbReference type="NCBI Taxonomy" id="2897159"/>
    <lineage>
        <taxon>Bacteria</taxon>
        <taxon>Pseudomonadati</taxon>
        <taxon>Pseudomonadota</taxon>
        <taxon>Betaproteobacteria</taxon>
        <taxon>Burkholderiales</taxon>
        <taxon>Sphaerotilaceae</taxon>
        <taxon>Scleromatobacter</taxon>
    </lineage>
</organism>
<accession>A0A9X1YT05</accession>
<evidence type="ECO:0000313" key="11">
    <source>
        <dbReference type="EMBL" id="MCK9689091.1"/>
    </source>
</evidence>
<keyword evidence="12" id="KW-1185">Reference proteome</keyword>
<dbReference type="PANTHER" id="PTHR36122">
    <property type="entry name" value="NICOTINAMIDE RIBOSIDE TRANSPORTER PNUC"/>
    <property type="match status" value="1"/>
</dbReference>
<evidence type="ECO:0000256" key="5">
    <source>
        <dbReference type="ARBA" id="ARBA00022448"/>
    </source>
</evidence>
<dbReference type="PANTHER" id="PTHR36122:SF2">
    <property type="entry name" value="NICOTINAMIDE RIBOSIDE TRANSPORTER PNUC"/>
    <property type="match status" value="1"/>
</dbReference>
<dbReference type="GO" id="GO:0034257">
    <property type="term" value="F:nicotinamide riboside transmembrane transporter activity"/>
    <property type="evidence" value="ECO:0007669"/>
    <property type="project" value="InterPro"/>
</dbReference>
<keyword evidence="9 10" id="KW-0472">Membrane</keyword>
<keyword evidence="5" id="KW-0813">Transport</keyword>
<dbReference type="Pfam" id="PF04973">
    <property type="entry name" value="NMN_transporter"/>
    <property type="match status" value="1"/>
</dbReference>
<sequence length="218" mass="24598">MLQSFLAPFLALAHPLLVPAFTAWGVPVTWIEIVAFVVSLWMVGCEMRVHPLAWPLAMLSSLMYALLFADSKLYGEASLQLFFVAMSLWGWWQWLRGRGAEGGALVVHTLARRTALVALALMLLAWPLLAWLLMRYTDSTVPWLDALPTAGSVLGTWLLGRKFIENWWTWIAVNAFSVALFGYKQLWLTVILYALFTVLSVAGLRSWRALRGHVDARH</sequence>
<dbReference type="RefSeq" id="WP_275685143.1">
    <property type="nucleotide sequence ID" value="NZ_JAJLJH010000012.1"/>
</dbReference>
<evidence type="ECO:0000256" key="6">
    <source>
        <dbReference type="ARBA" id="ARBA00022475"/>
    </source>
</evidence>